<dbReference type="GO" id="GO:0005886">
    <property type="term" value="C:plasma membrane"/>
    <property type="evidence" value="ECO:0007669"/>
    <property type="project" value="UniProtKB-SubCell"/>
</dbReference>
<dbReference type="PANTHER" id="PTHR23517:SF15">
    <property type="entry name" value="PROTON-DEPENDENT OLIGOPEPTIDE FAMILY TRANSPORT PROTEIN"/>
    <property type="match status" value="1"/>
</dbReference>
<dbReference type="GO" id="GO:1904680">
    <property type="term" value="F:peptide transmembrane transporter activity"/>
    <property type="evidence" value="ECO:0007669"/>
    <property type="project" value="InterPro"/>
</dbReference>
<keyword evidence="2" id="KW-0813">Transport</keyword>
<feature type="transmembrane region" description="Helical" evidence="7">
    <location>
        <begin position="396"/>
        <end position="420"/>
    </location>
</feature>
<comment type="caution">
    <text evidence="8">The sequence shown here is derived from an EMBL/GenBank/DDBJ whole genome shotgun (WGS) entry which is preliminary data.</text>
</comment>
<protein>
    <submittedName>
        <fullName evidence="8">Amino acid/peptide transporter</fullName>
    </submittedName>
</protein>
<feature type="transmembrane region" description="Helical" evidence="7">
    <location>
        <begin position="121"/>
        <end position="144"/>
    </location>
</feature>
<dbReference type="Pfam" id="PF00854">
    <property type="entry name" value="PTR2"/>
    <property type="match status" value="1"/>
</dbReference>
<feature type="transmembrane region" description="Helical" evidence="7">
    <location>
        <begin position="469"/>
        <end position="489"/>
    </location>
</feature>
<gene>
    <name evidence="8" type="ORF">B1B_14456</name>
</gene>
<dbReference type="CDD" id="cd17346">
    <property type="entry name" value="MFS_DtpA_like"/>
    <property type="match status" value="1"/>
</dbReference>
<dbReference type="SUPFAM" id="SSF103473">
    <property type="entry name" value="MFS general substrate transporter"/>
    <property type="match status" value="2"/>
</dbReference>
<accession>T1ALP2</accession>
<dbReference type="AlphaFoldDB" id="T1ALP2"/>
<proteinExistence type="predicted"/>
<evidence type="ECO:0000256" key="2">
    <source>
        <dbReference type="ARBA" id="ARBA00022448"/>
    </source>
</evidence>
<comment type="subcellular location">
    <subcellularLocation>
        <location evidence="1">Cell membrane</location>
        <topology evidence="1">Multi-pass membrane protein</topology>
    </subcellularLocation>
</comment>
<dbReference type="InterPro" id="IPR005279">
    <property type="entry name" value="Dipep/tripep_permease"/>
</dbReference>
<evidence type="ECO:0000256" key="7">
    <source>
        <dbReference type="SAM" id="Phobius"/>
    </source>
</evidence>
<sequence length="496" mass="54295">MRTSDDLHDSYPVPDSGRFLGHPSLLWMLLAVTVGTNFAFYGFRAFLAPYAADTFFANLPHDQALEQANYLFAGFGALAYATAILGGWVADNVLGEVQALRLSLWLMIPGLLGMTVPNREIFTLALAFFVLAIGLDIPLTVLVGRNYAKDDPKRDAGYTLFYLAINFGAFIAPFVCAAWIGASYGYRWGFLAAAVGALWAAVIFEWKHRRMPGAQDKVRFKRAWSTPVVTLAALLLVPPCAWLLAHPAAMNAVVYTLIGLLVLYFVASSVRRRDRVQGQRYIALLLLFIAMVLFWAMSLLSASALNFFARDHVAPLWHGQLLGLPWSFTLFQSVNPLYILILAPFMAMLWPWLDRRGINPSTPRKFGIGLLLVALGYGVLLYAVDYLQLPDGKVAAWTLLACYLGSTVGELALSPIGYALVGKLAATDEASLAMGGWFFGVSVSYDLSGQIAALTTRGGIEAYARVFEALLYGGVAIALVYLIAAPWIVKLMHGVR</sequence>
<evidence type="ECO:0000313" key="8">
    <source>
        <dbReference type="EMBL" id="EQD41619.1"/>
    </source>
</evidence>
<feature type="transmembrane region" description="Helical" evidence="7">
    <location>
        <begin position="156"/>
        <end position="180"/>
    </location>
</feature>
<feature type="transmembrane region" description="Helical" evidence="7">
    <location>
        <begin position="365"/>
        <end position="384"/>
    </location>
</feature>
<feature type="transmembrane region" description="Helical" evidence="7">
    <location>
        <begin position="25"/>
        <end position="47"/>
    </location>
</feature>
<feature type="transmembrane region" description="Helical" evidence="7">
    <location>
        <begin position="224"/>
        <end position="246"/>
    </location>
</feature>
<feature type="transmembrane region" description="Helical" evidence="7">
    <location>
        <begin position="252"/>
        <end position="270"/>
    </location>
</feature>
<dbReference type="GO" id="GO:0015833">
    <property type="term" value="P:peptide transport"/>
    <property type="evidence" value="ECO:0007669"/>
    <property type="project" value="InterPro"/>
</dbReference>
<keyword evidence="5 7" id="KW-1133">Transmembrane helix</keyword>
<evidence type="ECO:0000256" key="6">
    <source>
        <dbReference type="ARBA" id="ARBA00023136"/>
    </source>
</evidence>
<feature type="transmembrane region" description="Helical" evidence="7">
    <location>
        <begin position="68"/>
        <end position="90"/>
    </location>
</feature>
<name>T1ALP2_9ZZZZ</name>
<reference evidence="8" key="1">
    <citation type="submission" date="2013-08" db="EMBL/GenBank/DDBJ databases">
        <authorList>
            <person name="Mendez C."/>
            <person name="Richter M."/>
            <person name="Ferrer M."/>
            <person name="Sanchez J."/>
        </authorList>
    </citation>
    <scope>NUCLEOTIDE SEQUENCE</scope>
</reference>
<dbReference type="NCBIfam" id="TIGR00924">
    <property type="entry name" value="yjdL_sub1_fam"/>
    <property type="match status" value="1"/>
</dbReference>
<evidence type="ECO:0000256" key="1">
    <source>
        <dbReference type="ARBA" id="ARBA00004651"/>
    </source>
</evidence>
<reference evidence="8" key="2">
    <citation type="journal article" date="2014" name="ISME J.">
        <title>Microbial stratification in low pH oxic and suboxic macroscopic growths along an acid mine drainage.</title>
        <authorList>
            <person name="Mendez-Garcia C."/>
            <person name="Mesa V."/>
            <person name="Sprenger R.R."/>
            <person name="Richter M."/>
            <person name="Diez M.S."/>
            <person name="Solano J."/>
            <person name="Bargiela R."/>
            <person name="Golyshina O.V."/>
            <person name="Manteca A."/>
            <person name="Ramos J.L."/>
            <person name="Gallego J.R."/>
            <person name="Llorente I."/>
            <person name="Martins Dos Santos V.A."/>
            <person name="Jensen O.N."/>
            <person name="Pelaez A.I."/>
            <person name="Sanchez J."/>
            <person name="Ferrer M."/>
        </authorList>
    </citation>
    <scope>NUCLEOTIDE SEQUENCE</scope>
</reference>
<keyword evidence="3" id="KW-1003">Cell membrane</keyword>
<dbReference type="InterPro" id="IPR000109">
    <property type="entry name" value="POT_fam"/>
</dbReference>
<dbReference type="EMBL" id="AUZY01009577">
    <property type="protein sequence ID" value="EQD41619.1"/>
    <property type="molecule type" value="Genomic_DNA"/>
</dbReference>
<dbReference type="PANTHER" id="PTHR23517">
    <property type="entry name" value="RESISTANCE PROTEIN MDTM, PUTATIVE-RELATED-RELATED"/>
    <property type="match status" value="1"/>
</dbReference>
<feature type="transmembrane region" description="Helical" evidence="7">
    <location>
        <begin position="282"/>
        <end position="309"/>
    </location>
</feature>
<dbReference type="InterPro" id="IPR050171">
    <property type="entry name" value="MFS_Transporters"/>
</dbReference>
<evidence type="ECO:0000256" key="5">
    <source>
        <dbReference type="ARBA" id="ARBA00022989"/>
    </source>
</evidence>
<feature type="transmembrane region" description="Helical" evidence="7">
    <location>
        <begin position="329"/>
        <end position="353"/>
    </location>
</feature>
<feature type="transmembrane region" description="Helical" evidence="7">
    <location>
        <begin position="186"/>
        <end position="204"/>
    </location>
</feature>
<evidence type="ECO:0000256" key="4">
    <source>
        <dbReference type="ARBA" id="ARBA00022692"/>
    </source>
</evidence>
<dbReference type="InterPro" id="IPR036259">
    <property type="entry name" value="MFS_trans_sf"/>
</dbReference>
<keyword evidence="6 7" id="KW-0472">Membrane</keyword>
<dbReference type="Gene3D" id="1.20.1250.20">
    <property type="entry name" value="MFS general substrate transporter like domains"/>
    <property type="match status" value="1"/>
</dbReference>
<keyword evidence="4 7" id="KW-0812">Transmembrane</keyword>
<organism evidence="8">
    <name type="scientific">mine drainage metagenome</name>
    <dbReference type="NCBI Taxonomy" id="410659"/>
    <lineage>
        <taxon>unclassified sequences</taxon>
        <taxon>metagenomes</taxon>
        <taxon>ecological metagenomes</taxon>
    </lineage>
</organism>
<evidence type="ECO:0000256" key="3">
    <source>
        <dbReference type="ARBA" id="ARBA00022475"/>
    </source>
</evidence>